<comment type="caution">
    <text evidence="1">The sequence shown here is derived from an EMBL/GenBank/DDBJ whole genome shotgun (WGS) entry which is preliminary data.</text>
</comment>
<sequence length="94" mass="10814">LYRNEKSNIPLMVRNPIVTFTPMEFSDILLPSLWKAPNATRKYSKLDIQSSEFLSIDEEASGFDNGRRTNLTMPDPILGTYKYPLNESEVIFQV</sequence>
<reference evidence="1" key="1">
    <citation type="submission" date="2021-06" db="EMBL/GenBank/DDBJ databases">
        <authorList>
            <person name="Hodson N. C."/>
            <person name="Mongue J. A."/>
            <person name="Jaron S. K."/>
        </authorList>
    </citation>
    <scope>NUCLEOTIDE SEQUENCE</scope>
</reference>
<name>A0A8J2LFG1_9HEXA</name>
<proteinExistence type="predicted"/>
<dbReference type="Proteomes" id="UP000708208">
    <property type="component" value="Unassembled WGS sequence"/>
</dbReference>
<organism evidence="1 2">
    <name type="scientific">Allacma fusca</name>
    <dbReference type="NCBI Taxonomy" id="39272"/>
    <lineage>
        <taxon>Eukaryota</taxon>
        <taxon>Metazoa</taxon>
        <taxon>Ecdysozoa</taxon>
        <taxon>Arthropoda</taxon>
        <taxon>Hexapoda</taxon>
        <taxon>Collembola</taxon>
        <taxon>Symphypleona</taxon>
        <taxon>Sminthuridae</taxon>
        <taxon>Allacma</taxon>
    </lineage>
</organism>
<protein>
    <submittedName>
        <fullName evidence="1">Uncharacterized protein</fullName>
    </submittedName>
</protein>
<keyword evidence="2" id="KW-1185">Reference proteome</keyword>
<dbReference type="AlphaFoldDB" id="A0A8J2LFG1"/>
<evidence type="ECO:0000313" key="2">
    <source>
        <dbReference type="Proteomes" id="UP000708208"/>
    </source>
</evidence>
<dbReference type="EMBL" id="CAJVCH010560309">
    <property type="protein sequence ID" value="CAG7831394.1"/>
    <property type="molecule type" value="Genomic_DNA"/>
</dbReference>
<accession>A0A8J2LFG1</accession>
<gene>
    <name evidence="1" type="ORF">AFUS01_LOCUS41140</name>
</gene>
<evidence type="ECO:0000313" key="1">
    <source>
        <dbReference type="EMBL" id="CAG7831394.1"/>
    </source>
</evidence>
<feature type="non-terminal residue" evidence="1">
    <location>
        <position position="1"/>
    </location>
</feature>
<feature type="non-terminal residue" evidence="1">
    <location>
        <position position="94"/>
    </location>
</feature>